<name>A0A059BTV7_EUCGR</name>
<gene>
    <name evidence="1" type="ORF">EUGRSUZ_F02970</name>
</gene>
<dbReference type="AlphaFoldDB" id="A0A059BTV7"/>
<reference evidence="1" key="1">
    <citation type="submission" date="2013-07" db="EMBL/GenBank/DDBJ databases">
        <title>The genome of Eucalyptus grandis.</title>
        <authorList>
            <person name="Schmutz J."/>
            <person name="Hayes R."/>
            <person name="Myburg A."/>
            <person name="Tuskan G."/>
            <person name="Grattapaglia D."/>
            <person name="Rokhsar D.S."/>
        </authorList>
    </citation>
    <scope>NUCLEOTIDE SEQUENCE</scope>
    <source>
        <tissue evidence="1">Leaf extractions</tissue>
    </source>
</reference>
<protein>
    <submittedName>
        <fullName evidence="1">Uncharacterized protein</fullName>
    </submittedName>
</protein>
<sequence>MTIAAKLMHYVMSRSGLTKPVIQTYSDYTSCTLPRQSIKPESLQMMPTTSPMKNQIAMLFESQTEETLTMLT</sequence>
<organism evidence="1">
    <name type="scientific">Eucalyptus grandis</name>
    <name type="common">Flooded gum</name>
    <dbReference type="NCBI Taxonomy" id="71139"/>
    <lineage>
        <taxon>Eukaryota</taxon>
        <taxon>Viridiplantae</taxon>
        <taxon>Streptophyta</taxon>
        <taxon>Embryophyta</taxon>
        <taxon>Tracheophyta</taxon>
        <taxon>Spermatophyta</taxon>
        <taxon>Magnoliopsida</taxon>
        <taxon>eudicotyledons</taxon>
        <taxon>Gunneridae</taxon>
        <taxon>Pentapetalae</taxon>
        <taxon>rosids</taxon>
        <taxon>malvids</taxon>
        <taxon>Myrtales</taxon>
        <taxon>Myrtaceae</taxon>
        <taxon>Myrtoideae</taxon>
        <taxon>Eucalypteae</taxon>
        <taxon>Eucalyptus</taxon>
    </lineage>
</organism>
<dbReference type="EMBL" id="KK198758">
    <property type="protein sequence ID" value="KCW69532.1"/>
    <property type="molecule type" value="Genomic_DNA"/>
</dbReference>
<evidence type="ECO:0000313" key="1">
    <source>
        <dbReference type="EMBL" id="KCW69532.1"/>
    </source>
</evidence>
<accession>A0A059BTV7</accession>
<proteinExistence type="predicted"/>
<dbReference type="Gramene" id="KCW69532">
    <property type="protein sequence ID" value="KCW69532"/>
    <property type="gene ID" value="EUGRSUZ_F02970"/>
</dbReference>
<dbReference type="InParanoid" id="A0A059BTV7"/>